<feature type="region of interest" description="Disordered" evidence="2">
    <location>
        <begin position="19"/>
        <end position="57"/>
    </location>
</feature>
<reference evidence="3 4" key="1">
    <citation type="journal article" date="2011" name="Proc. Natl. Acad. Sci. U.S.A.">
        <title>Comparative genomics of xylose-fermenting fungi for enhanced biofuel production.</title>
        <authorList>
            <person name="Wohlbach D.J."/>
            <person name="Kuo A."/>
            <person name="Sato T.K."/>
            <person name="Potts K.M."/>
            <person name="Salamov A.A."/>
            <person name="LaButti K.M."/>
            <person name="Sun H."/>
            <person name="Clum A."/>
            <person name="Pangilinan J.L."/>
            <person name="Lindquist E.A."/>
            <person name="Lucas S."/>
            <person name="Lapidus A."/>
            <person name="Jin M."/>
            <person name="Gunawan C."/>
            <person name="Balan V."/>
            <person name="Dale B.E."/>
            <person name="Jeffries T.W."/>
            <person name="Zinkel R."/>
            <person name="Barry K.W."/>
            <person name="Grigoriev I.V."/>
            <person name="Gasch A.P."/>
        </authorList>
    </citation>
    <scope>NUCLEOTIDE SEQUENCE [LARGE SCALE GENOMIC DNA]</scope>
    <source>
        <strain evidence="4">NRRL Y-27907 / 11-Y1</strain>
    </source>
</reference>
<sequence>MVLKNSKWDKKAKYKFMKKHGIKPATPSQPKVHTKWTSKKQSGTSNRILLEDSDDDWDSDVDDALLEHFYPSLSDQELTHEQKIKLKQQIMTEIQQQEQEDNGEGDKEDEEEELDGIYLGSAENQEKEMTPAAPAKFNLEEFINNVQGGKPKSRKLLSNKISDNFLEEYGLESYNQLKKDSDDYNDLYYDKQKEKNKNIKYIDPAKLDGFIIGESSLDERSNAKSSIRELTQQEKEQDEQRKKLVEEEKFYSQIKSKFGNKQPQNKVIEINNYSVDNKLQLNDKLVRSGGNATADLDEDLLALGITPVGNDNSVDDVDALLNNLAINKPLTEQTKPKPKLNDLKIDDDDDDFLNQLLK</sequence>
<accession>G3AT03</accession>
<dbReference type="AlphaFoldDB" id="G3AT03"/>
<dbReference type="OrthoDB" id="4090091at2759"/>
<dbReference type="HOGENOM" id="CLU_744168_0_0_1"/>
<dbReference type="RefSeq" id="XP_007376818.1">
    <property type="nucleotide sequence ID" value="XM_007376756.1"/>
</dbReference>
<dbReference type="EMBL" id="GL996504">
    <property type="protein sequence ID" value="EGW30785.1"/>
    <property type="molecule type" value="Genomic_DNA"/>
</dbReference>
<feature type="coiled-coil region" evidence="1">
    <location>
        <begin position="220"/>
        <end position="248"/>
    </location>
</feature>
<evidence type="ECO:0000313" key="3">
    <source>
        <dbReference type="EMBL" id="EGW30785.1"/>
    </source>
</evidence>
<gene>
    <name evidence="3" type="ORF">SPAPADRAFT_72710</name>
</gene>
<dbReference type="KEGG" id="spaa:SPAPADRAFT_72710"/>
<evidence type="ECO:0000313" key="4">
    <source>
        <dbReference type="Proteomes" id="UP000000709"/>
    </source>
</evidence>
<dbReference type="eggNOG" id="ENOG502TCNY">
    <property type="taxonomic scope" value="Eukaryota"/>
</dbReference>
<protein>
    <submittedName>
        <fullName evidence="3">Uncharacterized protein</fullName>
    </submittedName>
</protein>
<keyword evidence="1" id="KW-0175">Coiled coil</keyword>
<evidence type="ECO:0000256" key="2">
    <source>
        <dbReference type="SAM" id="MobiDB-lite"/>
    </source>
</evidence>
<name>G3AT03_SPAPN</name>
<dbReference type="InParanoid" id="G3AT03"/>
<keyword evidence="4" id="KW-1185">Reference proteome</keyword>
<feature type="compositionally biased region" description="Acidic residues" evidence="2">
    <location>
        <begin position="98"/>
        <end position="115"/>
    </location>
</feature>
<dbReference type="GeneID" id="18875451"/>
<evidence type="ECO:0000256" key="1">
    <source>
        <dbReference type="SAM" id="Coils"/>
    </source>
</evidence>
<feature type="region of interest" description="Disordered" evidence="2">
    <location>
        <begin position="89"/>
        <end position="133"/>
    </location>
</feature>
<dbReference type="Proteomes" id="UP000000709">
    <property type="component" value="Unassembled WGS sequence"/>
</dbReference>
<proteinExistence type="predicted"/>
<organism evidence="4">
    <name type="scientific">Spathaspora passalidarum (strain NRRL Y-27907 / 11-Y1)</name>
    <dbReference type="NCBI Taxonomy" id="619300"/>
    <lineage>
        <taxon>Eukaryota</taxon>
        <taxon>Fungi</taxon>
        <taxon>Dikarya</taxon>
        <taxon>Ascomycota</taxon>
        <taxon>Saccharomycotina</taxon>
        <taxon>Pichiomycetes</taxon>
        <taxon>Debaryomycetaceae</taxon>
        <taxon>Spathaspora</taxon>
    </lineage>
</organism>
<dbReference type="OMA" id="ALINHFY"/>